<protein>
    <recommendedName>
        <fullName evidence="6">Transport permease protein</fullName>
    </recommendedName>
</protein>
<dbReference type="PROSITE" id="PS51012">
    <property type="entry name" value="ABC_TM2"/>
    <property type="match status" value="1"/>
</dbReference>
<feature type="domain" description="ABC transmembrane type-2" evidence="7">
    <location>
        <begin position="42"/>
        <end position="265"/>
    </location>
</feature>
<keyword evidence="9" id="KW-1185">Reference proteome</keyword>
<organism evidence="8 9">
    <name type="scientific">Microlunatus ginsengisoli</name>
    <dbReference type="NCBI Taxonomy" id="363863"/>
    <lineage>
        <taxon>Bacteria</taxon>
        <taxon>Bacillati</taxon>
        <taxon>Actinomycetota</taxon>
        <taxon>Actinomycetes</taxon>
        <taxon>Propionibacteriales</taxon>
        <taxon>Propionibacteriaceae</taxon>
        <taxon>Microlunatus</taxon>
    </lineage>
</organism>
<comment type="caution">
    <text evidence="8">The sequence shown here is derived from an EMBL/GenBank/DDBJ whole genome shotgun (WGS) entry which is preliminary data.</text>
</comment>
<feature type="transmembrane region" description="Helical" evidence="6">
    <location>
        <begin position="81"/>
        <end position="99"/>
    </location>
</feature>
<comment type="similarity">
    <text evidence="6">Belongs to the ABC-2 integral membrane protein family.</text>
</comment>
<dbReference type="RefSeq" id="WP_344804251.1">
    <property type="nucleotide sequence ID" value="NZ_BAABAB010000015.1"/>
</dbReference>
<dbReference type="PANTHER" id="PTHR43229:SF6">
    <property type="entry name" value="ABC-TYPE MULTIDRUG TRANSPORT SYSTEM, PERMEASE COMPONENT"/>
    <property type="match status" value="1"/>
</dbReference>
<evidence type="ECO:0000256" key="1">
    <source>
        <dbReference type="ARBA" id="ARBA00004141"/>
    </source>
</evidence>
<evidence type="ECO:0000259" key="7">
    <source>
        <dbReference type="PROSITE" id="PS51012"/>
    </source>
</evidence>
<dbReference type="InterPro" id="IPR013525">
    <property type="entry name" value="ABC2_TM"/>
</dbReference>
<feature type="transmembrane region" description="Helical" evidence="6">
    <location>
        <begin position="160"/>
        <end position="180"/>
    </location>
</feature>
<name>A0ABP6ZV95_9ACTN</name>
<dbReference type="Pfam" id="PF01061">
    <property type="entry name" value="ABC2_membrane"/>
    <property type="match status" value="1"/>
</dbReference>
<gene>
    <name evidence="8" type="ORF">GCM10022236_21480</name>
</gene>
<keyword evidence="6" id="KW-1003">Cell membrane</keyword>
<evidence type="ECO:0000313" key="9">
    <source>
        <dbReference type="Proteomes" id="UP001501490"/>
    </source>
</evidence>
<keyword evidence="3 6" id="KW-1133">Transmembrane helix</keyword>
<keyword evidence="5" id="KW-0046">Antibiotic resistance</keyword>
<dbReference type="PANTHER" id="PTHR43229">
    <property type="entry name" value="NODULATION PROTEIN J"/>
    <property type="match status" value="1"/>
</dbReference>
<evidence type="ECO:0000256" key="6">
    <source>
        <dbReference type="RuleBase" id="RU361157"/>
    </source>
</evidence>
<proteinExistence type="inferred from homology"/>
<reference evidence="9" key="1">
    <citation type="journal article" date="2019" name="Int. J. Syst. Evol. Microbiol.">
        <title>The Global Catalogue of Microorganisms (GCM) 10K type strain sequencing project: providing services to taxonomists for standard genome sequencing and annotation.</title>
        <authorList>
            <consortium name="The Broad Institute Genomics Platform"/>
            <consortium name="The Broad Institute Genome Sequencing Center for Infectious Disease"/>
            <person name="Wu L."/>
            <person name="Ma J."/>
        </authorList>
    </citation>
    <scope>NUCLEOTIDE SEQUENCE [LARGE SCALE GENOMIC DNA]</scope>
    <source>
        <strain evidence="9">JCM 16929</strain>
    </source>
</reference>
<keyword evidence="4 6" id="KW-0472">Membrane</keyword>
<dbReference type="PIRSF" id="PIRSF006648">
    <property type="entry name" value="DrrB"/>
    <property type="match status" value="1"/>
</dbReference>
<evidence type="ECO:0000256" key="4">
    <source>
        <dbReference type="ARBA" id="ARBA00023136"/>
    </source>
</evidence>
<evidence type="ECO:0000256" key="5">
    <source>
        <dbReference type="ARBA" id="ARBA00023251"/>
    </source>
</evidence>
<dbReference type="InterPro" id="IPR000412">
    <property type="entry name" value="ABC_2_transport"/>
</dbReference>
<keyword evidence="6" id="KW-0813">Transport</keyword>
<evidence type="ECO:0000313" key="8">
    <source>
        <dbReference type="EMBL" id="GAA3618915.1"/>
    </source>
</evidence>
<accession>A0ABP6ZV95</accession>
<evidence type="ECO:0000256" key="2">
    <source>
        <dbReference type="ARBA" id="ARBA00022692"/>
    </source>
</evidence>
<feature type="transmembrane region" description="Helical" evidence="6">
    <location>
        <begin position="41"/>
        <end position="61"/>
    </location>
</feature>
<dbReference type="InterPro" id="IPR047817">
    <property type="entry name" value="ABC2_TM_bact-type"/>
</dbReference>
<keyword evidence="2 6" id="KW-0812">Transmembrane</keyword>
<evidence type="ECO:0000256" key="3">
    <source>
        <dbReference type="ARBA" id="ARBA00022989"/>
    </source>
</evidence>
<comment type="subcellular location">
    <subcellularLocation>
        <location evidence="6">Cell membrane</location>
        <topology evidence="6">Multi-pass membrane protein</topology>
    </subcellularLocation>
    <subcellularLocation>
        <location evidence="1">Membrane</location>
        <topology evidence="1">Multi-pass membrane protein</topology>
    </subcellularLocation>
</comment>
<feature type="transmembrane region" description="Helical" evidence="6">
    <location>
        <begin position="120"/>
        <end position="148"/>
    </location>
</feature>
<sequence>MTTATVPSTSSTAAPAARRRGVAASAVHYASHTALLTIKNFSFVIFTVIMPVSLYLVFSSLYGNQPDDPTGIASKMIMVSMAAYGSLGAAMSGGAQLAVERRSGWFRQLMITTLPGRVFLWSRAAVIMMLVLPALALVFAAGALLGGVQASAGQWLGSLGLLWLGLIPMTALGIVIGLWVKTEAVQGVNTLLLLGLSLLGGLWFPAELMPSGMQVVAHALPTYWLAELGRYPFLPGETFPWAGVGVLLAWSVGLTVLGALGYRRAAATSKR</sequence>
<dbReference type="InterPro" id="IPR051784">
    <property type="entry name" value="Nod_factor_ABC_transporter"/>
</dbReference>
<feature type="transmembrane region" description="Helical" evidence="6">
    <location>
        <begin position="187"/>
        <end position="206"/>
    </location>
</feature>
<feature type="transmembrane region" description="Helical" evidence="6">
    <location>
        <begin position="239"/>
        <end position="262"/>
    </location>
</feature>
<dbReference type="EMBL" id="BAABAB010000015">
    <property type="protein sequence ID" value="GAA3618915.1"/>
    <property type="molecule type" value="Genomic_DNA"/>
</dbReference>
<dbReference type="Proteomes" id="UP001501490">
    <property type="component" value="Unassembled WGS sequence"/>
</dbReference>